<comment type="caution">
    <text evidence="6">The sequence shown here is derived from an EMBL/GenBank/DDBJ whole genome shotgun (WGS) entry which is preliminary data.</text>
</comment>
<accession>A0A015L9T4</accession>
<dbReference type="PANTHER" id="PTHR11785:SF512">
    <property type="entry name" value="SOBREMESA, ISOFORM B"/>
    <property type="match status" value="1"/>
</dbReference>
<dbReference type="Proteomes" id="UP000022910">
    <property type="component" value="Unassembled WGS sequence"/>
</dbReference>
<evidence type="ECO:0000256" key="2">
    <source>
        <dbReference type="ARBA" id="ARBA00022692"/>
    </source>
</evidence>
<keyword evidence="7" id="KW-1185">Reference proteome</keyword>
<dbReference type="Gene3D" id="1.20.1740.10">
    <property type="entry name" value="Amino acid/polyamine transporter I"/>
    <property type="match status" value="1"/>
</dbReference>
<reference evidence="6 7" key="1">
    <citation type="submission" date="2014-02" db="EMBL/GenBank/DDBJ databases">
        <title>Single nucleus genome sequencing reveals high similarity among nuclei of an endomycorrhizal fungus.</title>
        <authorList>
            <person name="Lin K."/>
            <person name="Geurts R."/>
            <person name="Zhang Z."/>
            <person name="Limpens E."/>
            <person name="Saunders D.G."/>
            <person name="Mu D."/>
            <person name="Pang E."/>
            <person name="Cao H."/>
            <person name="Cha H."/>
            <person name="Lin T."/>
            <person name="Zhou Q."/>
            <person name="Shang Y."/>
            <person name="Li Y."/>
            <person name="Ivanov S."/>
            <person name="Sharma T."/>
            <person name="Velzen R.V."/>
            <person name="Ruijter N.D."/>
            <person name="Aanen D.K."/>
            <person name="Win J."/>
            <person name="Kamoun S."/>
            <person name="Bisseling T."/>
            <person name="Huang S."/>
        </authorList>
    </citation>
    <scope>NUCLEOTIDE SEQUENCE [LARGE SCALE GENOMIC DNA]</scope>
    <source>
        <strain evidence="7">DAOM197198w</strain>
    </source>
</reference>
<dbReference type="STRING" id="1432141.A0A015L9T4"/>
<evidence type="ECO:0000313" key="7">
    <source>
        <dbReference type="Proteomes" id="UP000022910"/>
    </source>
</evidence>
<dbReference type="GO" id="GO:0015179">
    <property type="term" value="F:L-amino acid transmembrane transporter activity"/>
    <property type="evidence" value="ECO:0007669"/>
    <property type="project" value="TreeGrafter"/>
</dbReference>
<dbReference type="InterPro" id="IPR002293">
    <property type="entry name" value="AA/rel_permease1"/>
</dbReference>
<keyword evidence="3 5" id="KW-1133">Transmembrane helix</keyword>
<gene>
    <name evidence="6" type="ORF">RirG_097370</name>
</gene>
<evidence type="ECO:0000313" key="6">
    <source>
        <dbReference type="EMBL" id="EXX69301.1"/>
    </source>
</evidence>
<dbReference type="EMBL" id="JEMT01016895">
    <property type="protein sequence ID" value="EXX69301.1"/>
    <property type="molecule type" value="Genomic_DNA"/>
</dbReference>
<dbReference type="PANTHER" id="PTHR11785">
    <property type="entry name" value="AMINO ACID TRANSPORTER"/>
    <property type="match status" value="1"/>
</dbReference>
<protein>
    <submittedName>
        <fullName evidence="6">Mup1p</fullName>
    </submittedName>
</protein>
<feature type="transmembrane region" description="Helical" evidence="5">
    <location>
        <begin position="191"/>
        <end position="211"/>
    </location>
</feature>
<dbReference type="Pfam" id="PF13520">
    <property type="entry name" value="AA_permease_2"/>
    <property type="match status" value="1"/>
</dbReference>
<name>A0A015L9T4_RHIIW</name>
<evidence type="ECO:0000256" key="5">
    <source>
        <dbReference type="SAM" id="Phobius"/>
    </source>
</evidence>
<evidence type="ECO:0000256" key="1">
    <source>
        <dbReference type="ARBA" id="ARBA00004141"/>
    </source>
</evidence>
<dbReference type="OrthoDB" id="10062876at2759"/>
<feature type="transmembrane region" description="Helical" evidence="5">
    <location>
        <begin position="121"/>
        <end position="145"/>
    </location>
</feature>
<dbReference type="AlphaFoldDB" id="A0A015L9T4"/>
<feature type="transmembrane region" description="Helical" evidence="5">
    <location>
        <begin position="75"/>
        <end position="100"/>
    </location>
</feature>
<comment type="subcellular location">
    <subcellularLocation>
        <location evidence="1">Membrane</location>
        <topology evidence="1">Multi-pass membrane protein</topology>
    </subcellularLocation>
</comment>
<sequence length="277" mass="30490">MADINDNISSYENSGDNQEVIRSVSPISSEPSIKPRNNSLLGVFYGIGMNVNNMIGAGIISTPGIVWYAVKSPGIVLSLWLLGGIISMAGSLTYVELGAIHKVNGGETKYLQTAYPNPKLLMSYLFSFMLVLVIKPGLLCAILQIGAQYFWYTITGETDIQTYKPESENTSSDDNIPELNSIGWNLPFSPFWFVKFLAILLLFVITVYHMLSNRWAAIINQGLAIIKLTTYSIIAIAGIYGLYQNKEISGNNWKTKINGNTGIAEYSSAILLVIIIR</sequence>
<dbReference type="GO" id="GO:0016020">
    <property type="term" value="C:membrane"/>
    <property type="evidence" value="ECO:0007669"/>
    <property type="project" value="UniProtKB-SubCell"/>
</dbReference>
<dbReference type="HOGENOM" id="CLU_088325_0_0_1"/>
<keyword evidence="2 5" id="KW-0812">Transmembrane</keyword>
<evidence type="ECO:0000256" key="4">
    <source>
        <dbReference type="ARBA" id="ARBA00023136"/>
    </source>
</evidence>
<feature type="transmembrane region" description="Helical" evidence="5">
    <location>
        <begin position="223"/>
        <end position="243"/>
    </location>
</feature>
<organism evidence="6 7">
    <name type="scientific">Rhizophagus irregularis (strain DAOM 197198w)</name>
    <name type="common">Glomus intraradices</name>
    <dbReference type="NCBI Taxonomy" id="1432141"/>
    <lineage>
        <taxon>Eukaryota</taxon>
        <taxon>Fungi</taxon>
        <taxon>Fungi incertae sedis</taxon>
        <taxon>Mucoromycota</taxon>
        <taxon>Glomeromycotina</taxon>
        <taxon>Glomeromycetes</taxon>
        <taxon>Glomerales</taxon>
        <taxon>Glomeraceae</taxon>
        <taxon>Rhizophagus</taxon>
    </lineage>
</organism>
<keyword evidence="4 5" id="KW-0472">Membrane</keyword>
<proteinExistence type="predicted"/>
<dbReference type="InterPro" id="IPR050598">
    <property type="entry name" value="AminoAcid_Transporter"/>
</dbReference>
<feature type="transmembrane region" description="Helical" evidence="5">
    <location>
        <begin position="43"/>
        <end position="69"/>
    </location>
</feature>
<evidence type="ECO:0000256" key="3">
    <source>
        <dbReference type="ARBA" id="ARBA00022989"/>
    </source>
</evidence>